<keyword evidence="5" id="KW-1185">Reference proteome</keyword>
<evidence type="ECO:0000313" key="3">
    <source>
        <dbReference type="EMBL" id="CAG9126896.1"/>
    </source>
</evidence>
<evidence type="ECO:0000259" key="1">
    <source>
        <dbReference type="SMART" id="SM00587"/>
    </source>
</evidence>
<proteinExistence type="predicted"/>
<name>A0A1I7SAQ2_BURXY</name>
<dbReference type="InterPro" id="IPR004119">
    <property type="entry name" value="EcKL"/>
</dbReference>
<dbReference type="InterPro" id="IPR052961">
    <property type="entry name" value="Oxido-Kinase-like_Enzymes"/>
</dbReference>
<dbReference type="Gene3D" id="3.90.1200.10">
    <property type="match status" value="1"/>
</dbReference>
<dbReference type="Proteomes" id="UP000659654">
    <property type="component" value="Unassembled WGS sequence"/>
</dbReference>
<dbReference type="SUPFAM" id="SSF56112">
    <property type="entry name" value="Protein kinase-like (PK-like)"/>
    <property type="match status" value="1"/>
</dbReference>
<protein>
    <submittedName>
        <fullName evidence="2">(pine wood nematode) hypothetical protein</fullName>
    </submittedName>
    <submittedName>
        <fullName evidence="6">CHK domain-containing protein</fullName>
    </submittedName>
</protein>
<dbReference type="WBParaSite" id="BXY_1009900.1">
    <property type="protein sequence ID" value="BXY_1009900.1"/>
    <property type="gene ID" value="BXY_1009900"/>
</dbReference>
<dbReference type="SMART" id="SM00587">
    <property type="entry name" value="CHK"/>
    <property type="match status" value="1"/>
</dbReference>
<dbReference type="AlphaFoldDB" id="A0A1I7SAQ2"/>
<gene>
    <name evidence="2" type="ORF">BXYJ_LOCUS13305</name>
</gene>
<dbReference type="InterPro" id="IPR015897">
    <property type="entry name" value="CHK_kinase-like"/>
</dbReference>
<sequence>MFDPQKCVEPTSVPFGWTAKSIDGRDKRWDRLRKKYALSDGHAEVISGSGFLSYVIRVVFTFHGTDERFSAILKVPTVQKIRDAKMFAGRDDVFENYLFKLHNQEILFYKEIAEKCDIFYFPKMYAYVLSDGKAGAHGRILMEDVGDRGTLPDILQGLKYEQCAEAIKVLARFHAFGYLHATDDFLRQLRLCQTERKDEERLQLSPAIFRLDPYFAENMTLLKRIEADYGKIMIDQHLHFGIPPVLTHGDFWGNNMFFEKNADGSSSDRVFTIFDWQCLRPDSGIPDVTKFLAVSASESVLREKIPNLLALYYEEMKQSLKENGVVIPYDFENLNAMYEHAFPNDLLFSLMVLPALLQNVEDEKIIAGVVNRLKLNLEYVVKCMEK</sequence>
<evidence type="ECO:0000313" key="4">
    <source>
        <dbReference type="Proteomes" id="UP000095284"/>
    </source>
</evidence>
<reference evidence="6" key="1">
    <citation type="submission" date="2016-11" db="UniProtKB">
        <authorList>
            <consortium name="WormBaseParasite"/>
        </authorList>
    </citation>
    <scope>IDENTIFICATION</scope>
</reference>
<evidence type="ECO:0000313" key="2">
    <source>
        <dbReference type="EMBL" id="CAD5233214.1"/>
    </source>
</evidence>
<organism evidence="4 6">
    <name type="scientific">Bursaphelenchus xylophilus</name>
    <name type="common">Pinewood nematode worm</name>
    <name type="synonym">Aphelenchoides xylophilus</name>
    <dbReference type="NCBI Taxonomy" id="6326"/>
    <lineage>
        <taxon>Eukaryota</taxon>
        <taxon>Metazoa</taxon>
        <taxon>Ecdysozoa</taxon>
        <taxon>Nematoda</taxon>
        <taxon>Chromadorea</taxon>
        <taxon>Rhabditida</taxon>
        <taxon>Tylenchina</taxon>
        <taxon>Tylenchomorpha</taxon>
        <taxon>Aphelenchoidea</taxon>
        <taxon>Aphelenchoididae</taxon>
        <taxon>Bursaphelenchus</taxon>
    </lineage>
</organism>
<evidence type="ECO:0000313" key="5">
    <source>
        <dbReference type="Proteomes" id="UP000659654"/>
    </source>
</evidence>
<dbReference type="PANTHER" id="PTHR23020:SF41">
    <property type="entry name" value="AMINOGLYCOSIDE PHOSPHOTRANSFERASE DOMAIN-CONTAINING PROTEIN"/>
    <property type="match status" value="1"/>
</dbReference>
<dbReference type="Proteomes" id="UP000095284">
    <property type="component" value="Unplaced"/>
</dbReference>
<reference evidence="3" key="2">
    <citation type="submission" date="2020-08" db="EMBL/GenBank/DDBJ databases">
        <authorList>
            <person name="Kikuchi T."/>
        </authorList>
    </citation>
    <scope>NUCLEOTIDE SEQUENCE</scope>
    <source>
        <strain evidence="2">Ka4C1</strain>
    </source>
</reference>
<dbReference type="OrthoDB" id="5799777at2759"/>
<feature type="domain" description="CHK kinase-like" evidence="1">
    <location>
        <begin position="140"/>
        <end position="322"/>
    </location>
</feature>
<dbReference type="EMBL" id="CAJFCV020000005">
    <property type="protein sequence ID" value="CAG9126896.1"/>
    <property type="molecule type" value="Genomic_DNA"/>
</dbReference>
<dbReference type="EMBL" id="CAJFDI010000005">
    <property type="protein sequence ID" value="CAD5233214.1"/>
    <property type="molecule type" value="Genomic_DNA"/>
</dbReference>
<dbReference type="Proteomes" id="UP000582659">
    <property type="component" value="Unassembled WGS sequence"/>
</dbReference>
<dbReference type="InterPro" id="IPR011009">
    <property type="entry name" value="Kinase-like_dom_sf"/>
</dbReference>
<accession>A0A1I7SAQ2</accession>
<evidence type="ECO:0000313" key="6">
    <source>
        <dbReference type="WBParaSite" id="BXY_1009900.1"/>
    </source>
</evidence>
<dbReference type="PANTHER" id="PTHR23020">
    <property type="entry name" value="UNCHARACTERIZED NUCLEAR HORMONE RECEPTOR-RELATED"/>
    <property type="match status" value="1"/>
</dbReference>
<dbReference type="Pfam" id="PF02958">
    <property type="entry name" value="EcKL"/>
    <property type="match status" value="1"/>
</dbReference>